<accession>A0AAV4XQT5</accession>
<dbReference type="EMBL" id="BPLR01018155">
    <property type="protein sequence ID" value="GIY97421.1"/>
    <property type="molecule type" value="Genomic_DNA"/>
</dbReference>
<dbReference type="AlphaFoldDB" id="A0AAV4XQT5"/>
<dbReference type="Proteomes" id="UP001054945">
    <property type="component" value="Unassembled WGS sequence"/>
</dbReference>
<reference evidence="1 2" key="1">
    <citation type="submission" date="2021-06" db="EMBL/GenBank/DDBJ databases">
        <title>Caerostris extrusa draft genome.</title>
        <authorList>
            <person name="Kono N."/>
            <person name="Arakawa K."/>
        </authorList>
    </citation>
    <scope>NUCLEOTIDE SEQUENCE [LARGE SCALE GENOMIC DNA]</scope>
</reference>
<keyword evidence="2" id="KW-1185">Reference proteome</keyword>
<proteinExistence type="predicted"/>
<organism evidence="1 2">
    <name type="scientific">Caerostris extrusa</name>
    <name type="common">Bark spider</name>
    <name type="synonym">Caerostris bankana</name>
    <dbReference type="NCBI Taxonomy" id="172846"/>
    <lineage>
        <taxon>Eukaryota</taxon>
        <taxon>Metazoa</taxon>
        <taxon>Ecdysozoa</taxon>
        <taxon>Arthropoda</taxon>
        <taxon>Chelicerata</taxon>
        <taxon>Arachnida</taxon>
        <taxon>Araneae</taxon>
        <taxon>Araneomorphae</taxon>
        <taxon>Entelegynae</taxon>
        <taxon>Araneoidea</taxon>
        <taxon>Araneidae</taxon>
        <taxon>Caerostris</taxon>
    </lineage>
</organism>
<protein>
    <submittedName>
        <fullName evidence="1">Uncharacterized protein</fullName>
    </submittedName>
</protein>
<name>A0AAV4XQT5_CAEEX</name>
<evidence type="ECO:0000313" key="2">
    <source>
        <dbReference type="Proteomes" id="UP001054945"/>
    </source>
</evidence>
<gene>
    <name evidence="1" type="ORF">CEXT_67521</name>
</gene>
<evidence type="ECO:0000313" key="1">
    <source>
        <dbReference type="EMBL" id="GIY97421.1"/>
    </source>
</evidence>
<comment type="caution">
    <text evidence="1">The sequence shown here is derived from an EMBL/GenBank/DDBJ whole genome shotgun (WGS) entry which is preliminary data.</text>
</comment>
<sequence>MKNPLEVSHCPVHDLSGIALCYCHTTRVRSATKGLMALSHRRQQREDLGVMNFGSARFVMQKTVVRALLFSRIHFHDTEYRENAEQLN</sequence>